<dbReference type="Gene3D" id="3.30.505.10">
    <property type="entry name" value="SH2 domain"/>
    <property type="match status" value="1"/>
</dbReference>
<feature type="domain" description="SH2" evidence="4">
    <location>
        <begin position="283"/>
        <end position="391"/>
    </location>
</feature>
<name>A0AAV2JA34_KNICA</name>
<dbReference type="InterPro" id="IPR000980">
    <property type="entry name" value="SH2"/>
</dbReference>
<dbReference type="PRINTS" id="PR00401">
    <property type="entry name" value="SH2DOMAIN"/>
</dbReference>
<evidence type="ECO:0000259" key="4">
    <source>
        <dbReference type="PROSITE" id="PS50001"/>
    </source>
</evidence>
<organism evidence="5 6">
    <name type="scientific">Knipowitschia caucasica</name>
    <name type="common">Caucasian dwarf goby</name>
    <name type="synonym">Pomatoschistus caucasicus</name>
    <dbReference type="NCBI Taxonomy" id="637954"/>
    <lineage>
        <taxon>Eukaryota</taxon>
        <taxon>Metazoa</taxon>
        <taxon>Chordata</taxon>
        <taxon>Craniata</taxon>
        <taxon>Vertebrata</taxon>
        <taxon>Euteleostomi</taxon>
        <taxon>Actinopterygii</taxon>
        <taxon>Neopterygii</taxon>
        <taxon>Teleostei</taxon>
        <taxon>Neoteleostei</taxon>
        <taxon>Acanthomorphata</taxon>
        <taxon>Gobiaria</taxon>
        <taxon>Gobiiformes</taxon>
        <taxon>Gobioidei</taxon>
        <taxon>Gobiidae</taxon>
        <taxon>Gobiinae</taxon>
        <taxon>Knipowitschia</taxon>
    </lineage>
</organism>
<dbReference type="EMBL" id="OZ035833">
    <property type="protein sequence ID" value="CAL1572595.1"/>
    <property type="molecule type" value="Genomic_DNA"/>
</dbReference>
<dbReference type="PANTHER" id="PTHR14098">
    <property type="entry name" value="SH2 DOMAIN CONTAINING PROTEIN"/>
    <property type="match status" value="1"/>
</dbReference>
<reference evidence="5 6" key="1">
    <citation type="submission" date="2024-04" db="EMBL/GenBank/DDBJ databases">
        <authorList>
            <person name="Waldvogel A.-M."/>
            <person name="Schoenle A."/>
        </authorList>
    </citation>
    <scope>NUCLEOTIDE SEQUENCE [LARGE SCALE GENOMIC DNA]</scope>
</reference>
<dbReference type="Proteomes" id="UP001497482">
    <property type="component" value="Chromosome 11"/>
</dbReference>
<protein>
    <recommendedName>
        <fullName evidence="4">SH2 domain-containing protein</fullName>
    </recommendedName>
</protein>
<dbReference type="InterPro" id="IPR036860">
    <property type="entry name" value="SH2_dom_sf"/>
</dbReference>
<dbReference type="FunFam" id="3.30.505.10:FF:000016">
    <property type="entry name" value="B-cell linker protein isoform 2"/>
    <property type="match status" value="1"/>
</dbReference>
<keyword evidence="1 2" id="KW-0727">SH2 domain</keyword>
<evidence type="ECO:0000256" key="1">
    <source>
        <dbReference type="ARBA" id="ARBA00022999"/>
    </source>
</evidence>
<proteinExistence type="predicted"/>
<sequence>MGGVGRTRCSGPAWGGLPGCGGRRVEMGVGNGSTTIYSTSHGRGGLGGAGWAISVGRSHAAYTRAKLSAKGHGDVGERAPKSAGGIQQDFSVEEETMAVVVTPTDVKVVLEECSEVVRAGAEVTLACGEVQLLQTQCKKTIWVKAEKTAVFRLKMEETITVNSTRSHPEPESQSLARPPVAIVTRSNSGARVPMNRFKLQAEPVPEDDFKHKSFPLHNKSMRPSVTSSLPPGLPSGLPPGLPSGLPSGLPPGLPSGLPSAPRFSGGAAAAERPAPKQDLDSLWYVGKVTRAEAEATLQRLGKDGAFVVRDSSRLSAHQPFTLMVQFQHKVYNIQIQRPDHKYLLGTGLKVQESFSTVRDMVDHFSQSPLILIDSKNRDSSLHSQCLLSVPAGPYMDRF</sequence>
<dbReference type="GO" id="GO:0007169">
    <property type="term" value="P:cell surface receptor protein tyrosine kinase signaling pathway"/>
    <property type="evidence" value="ECO:0007669"/>
    <property type="project" value="TreeGrafter"/>
</dbReference>
<evidence type="ECO:0000313" key="5">
    <source>
        <dbReference type="EMBL" id="CAL1572595.1"/>
    </source>
</evidence>
<dbReference type="AlphaFoldDB" id="A0AAV2JA34"/>
<dbReference type="PROSITE" id="PS50001">
    <property type="entry name" value="SH2"/>
    <property type="match status" value="1"/>
</dbReference>
<dbReference type="SUPFAM" id="SSF55550">
    <property type="entry name" value="SH2 domain"/>
    <property type="match status" value="1"/>
</dbReference>
<evidence type="ECO:0000313" key="6">
    <source>
        <dbReference type="Proteomes" id="UP001497482"/>
    </source>
</evidence>
<accession>A0AAV2JA34</accession>
<dbReference type="Pfam" id="PF00017">
    <property type="entry name" value="SH2"/>
    <property type="match status" value="1"/>
</dbReference>
<evidence type="ECO:0000256" key="2">
    <source>
        <dbReference type="PROSITE-ProRule" id="PRU00191"/>
    </source>
</evidence>
<evidence type="ECO:0000256" key="3">
    <source>
        <dbReference type="SAM" id="MobiDB-lite"/>
    </source>
</evidence>
<feature type="region of interest" description="Disordered" evidence="3">
    <location>
        <begin position="201"/>
        <end position="274"/>
    </location>
</feature>
<dbReference type="GO" id="GO:0035556">
    <property type="term" value="P:intracellular signal transduction"/>
    <property type="evidence" value="ECO:0007669"/>
    <property type="project" value="TreeGrafter"/>
</dbReference>
<dbReference type="SMART" id="SM00252">
    <property type="entry name" value="SH2"/>
    <property type="match status" value="1"/>
</dbReference>
<dbReference type="PANTHER" id="PTHR14098:SF1">
    <property type="entry name" value="LYMPHOCYTE CYTOSOLIC PROTEIN 2"/>
    <property type="match status" value="1"/>
</dbReference>
<gene>
    <name evidence="5" type="ORF">KC01_LOCUS4615</name>
</gene>
<dbReference type="InterPro" id="IPR051751">
    <property type="entry name" value="Immunoreceptor_sig_adapters"/>
</dbReference>
<keyword evidence="6" id="KW-1185">Reference proteome</keyword>
<feature type="compositionally biased region" description="Pro residues" evidence="3">
    <location>
        <begin position="231"/>
        <end position="241"/>
    </location>
</feature>
<dbReference type="GO" id="GO:0005737">
    <property type="term" value="C:cytoplasm"/>
    <property type="evidence" value="ECO:0007669"/>
    <property type="project" value="UniProtKB-ARBA"/>
</dbReference>